<name>A0ABQ1Z3Z6_9BACL</name>
<gene>
    <name evidence="1" type="ORF">GCM10008014_08940</name>
</gene>
<dbReference type="Proteomes" id="UP000652153">
    <property type="component" value="Unassembled WGS sequence"/>
</dbReference>
<keyword evidence="2" id="KW-1185">Reference proteome</keyword>
<protein>
    <submittedName>
        <fullName evidence="1">Uncharacterized protein</fullName>
    </submittedName>
</protein>
<dbReference type="EMBL" id="BMFU01000001">
    <property type="protein sequence ID" value="GGH46336.1"/>
    <property type="molecule type" value="Genomic_DNA"/>
</dbReference>
<evidence type="ECO:0000313" key="2">
    <source>
        <dbReference type="Proteomes" id="UP000652153"/>
    </source>
</evidence>
<reference evidence="2" key="1">
    <citation type="journal article" date="2019" name="Int. J. Syst. Evol. Microbiol.">
        <title>The Global Catalogue of Microorganisms (GCM) 10K type strain sequencing project: providing services to taxonomists for standard genome sequencing and annotation.</title>
        <authorList>
            <consortium name="The Broad Institute Genomics Platform"/>
            <consortium name="The Broad Institute Genome Sequencing Center for Infectious Disease"/>
            <person name="Wu L."/>
            <person name="Ma J."/>
        </authorList>
    </citation>
    <scope>NUCLEOTIDE SEQUENCE [LARGE SCALE GENOMIC DNA]</scope>
    <source>
        <strain evidence="2">CGMCC 1.12770</strain>
    </source>
</reference>
<evidence type="ECO:0000313" key="1">
    <source>
        <dbReference type="EMBL" id="GGH46336.1"/>
    </source>
</evidence>
<comment type="caution">
    <text evidence="1">The sequence shown here is derived from an EMBL/GenBank/DDBJ whole genome shotgun (WGS) entry which is preliminary data.</text>
</comment>
<sequence>MRYKKRYEYKIISRYPDENLAVPEEIIETQILNWMEHVLLSYSSENQIENSQNSED</sequence>
<proteinExistence type="predicted"/>
<accession>A0ABQ1Z3Z6</accession>
<organism evidence="1 2">
    <name type="scientific">Paenibacillus silvae</name>
    <dbReference type="NCBI Taxonomy" id="1325358"/>
    <lineage>
        <taxon>Bacteria</taxon>
        <taxon>Bacillati</taxon>
        <taxon>Bacillota</taxon>
        <taxon>Bacilli</taxon>
        <taxon>Bacillales</taxon>
        <taxon>Paenibacillaceae</taxon>
        <taxon>Paenibacillus</taxon>
    </lineage>
</organism>